<name>A0A3S5AX20_9PLAT</name>
<accession>A0A3S5AX20</accession>
<proteinExistence type="predicted"/>
<evidence type="ECO:0000313" key="1">
    <source>
        <dbReference type="EMBL" id="VEL07274.1"/>
    </source>
</evidence>
<organism evidence="1 2">
    <name type="scientific">Protopolystoma xenopodis</name>
    <dbReference type="NCBI Taxonomy" id="117903"/>
    <lineage>
        <taxon>Eukaryota</taxon>
        <taxon>Metazoa</taxon>
        <taxon>Spiralia</taxon>
        <taxon>Lophotrochozoa</taxon>
        <taxon>Platyhelminthes</taxon>
        <taxon>Monogenea</taxon>
        <taxon>Polyopisthocotylea</taxon>
        <taxon>Polystomatidea</taxon>
        <taxon>Polystomatidae</taxon>
        <taxon>Protopolystoma</taxon>
    </lineage>
</organism>
<reference evidence="1" key="1">
    <citation type="submission" date="2018-11" db="EMBL/GenBank/DDBJ databases">
        <authorList>
            <consortium name="Pathogen Informatics"/>
        </authorList>
    </citation>
    <scope>NUCLEOTIDE SEQUENCE</scope>
</reference>
<comment type="caution">
    <text evidence="1">The sequence shown here is derived from an EMBL/GenBank/DDBJ whole genome shotgun (WGS) entry which is preliminary data.</text>
</comment>
<keyword evidence="2" id="KW-1185">Reference proteome</keyword>
<gene>
    <name evidence="1" type="ORF">PXEA_LOCUS714</name>
</gene>
<dbReference type="Proteomes" id="UP000784294">
    <property type="component" value="Unassembled WGS sequence"/>
</dbReference>
<sequence length="117" mass="12698">MLGLRMPTGSKDDCSVSVETTHHFEAKTTDSRLKVGLFSIHHQSNAVGSGMLDEKCVNEKMNVMCPFEGLSLELSTLHSGSLIFFTPLHPCAGNVDQSNIVAQSSFPRSYQSLPLAT</sequence>
<protein>
    <submittedName>
        <fullName evidence="1">Uncharacterized protein</fullName>
    </submittedName>
</protein>
<dbReference type="AlphaFoldDB" id="A0A3S5AX20"/>
<dbReference type="EMBL" id="CAAALY010001406">
    <property type="protein sequence ID" value="VEL07274.1"/>
    <property type="molecule type" value="Genomic_DNA"/>
</dbReference>
<evidence type="ECO:0000313" key="2">
    <source>
        <dbReference type="Proteomes" id="UP000784294"/>
    </source>
</evidence>